<keyword evidence="3" id="KW-1185">Reference proteome</keyword>
<reference evidence="2 3" key="1">
    <citation type="submission" date="2017-07" db="EMBL/GenBank/DDBJ databases">
        <title>Phylogenetic study on the rhizospheric bacterium Ochrobactrum sp. A44.</title>
        <authorList>
            <person name="Krzyzanowska D.M."/>
            <person name="Ossowicki A."/>
            <person name="Rajewska M."/>
            <person name="Maciag T."/>
            <person name="Kaczynski Z."/>
            <person name="Czerwicka M."/>
            <person name="Jafra S."/>
        </authorList>
    </citation>
    <scope>NUCLEOTIDE SEQUENCE [LARGE SCALE GENOMIC DNA]</scope>
    <source>
        <strain evidence="2 3">CCUG 30717</strain>
    </source>
</reference>
<dbReference type="Gene3D" id="2.60.40.3940">
    <property type="match status" value="1"/>
</dbReference>
<dbReference type="EMBL" id="NNRM01000020">
    <property type="protein sequence ID" value="OYR26212.1"/>
    <property type="molecule type" value="Genomic_DNA"/>
</dbReference>
<evidence type="ECO:0000313" key="3">
    <source>
        <dbReference type="Proteomes" id="UP000216188"/>
    </source>
</evidence>
<dbReference type="InterPro" id="IPR054075">
    <property type="entry name" value="Gp53-like_C"/>
</dbReference>
<gene>
    <name evidence="2" type="ORF">CEV34_2504</name>
</gene>
<organism evidence="2 3">
    <name type="scientific">Brucella pseudogrignonensis</name>
    <dbReference type="NCBI Taxonomy" id="419475"/>
    <lineage>
        <taxon>Bacteria</taxon>
        <taxon>Pseudomonadati</taxon>
        <taxon>Pseudomonadota</taxon>
        <taxon>Alphaproteobacteria</taxon>
        <taxon>Hyphomicrobiales</taxon>
        <taxon>Brucellaceae</taxon>
        <taxon>Brucella/Ochrobactrum group</taxon>
        <taxon>Brucella</taxon>
    </lineage>
</organism>
<evidence type="ECO:0000313" key="2">
    <source>
        <dbReference type="EMBL" id="OYR26212.1"/>
    </source>
</evidence>
<accession>A0A256GGG1</accession>
<evidence type="ECO:0000259" key="1">
    <source>
        <dbReference type="Pfam" id="PF21882"/>
    </source>
</evidence>
<proteinExistence type="predicted"/>
<protein>
    <recommendedName>
        <fullName evidence="1">Putative tail fiber protein gp53-like C-terminal domain-containing protein</fullName>
    </recommendedName>
</protein>
<name>A0A256GGG1_9HYPH</name>
<dbReference type="Proteomes" id="UP000216188">
    <property type="component" value="Unassembled WGS sequence"/>
</dbReference>
<dbReference type="AlphaFoldDB" id="A0A256GGG1"/>
<dbReference type="Pfam" id="PF21882">
    <property type="entry name" value="Gp53-like_C"/>
    <property type="match status" value="1"/>
</dbReference>
<feature type="domain" description="Putative tail fiber protein gp53-like C-terminal" evidence="1">
    <location>
        <begin position="11"/>
        <end position="99"/>
    </location>
</feature>
<sequence>MGGVDNAAYKKLPGGLIFQTGSVTQTGTDYRINFPSAFPTACMWVKARSTYPIEGIQYLGIATTGKTASGVDIRVRNMVNGGTVQPQGSVPVEWFAVGY</sequence>
<comment type="caution">
    <text evidence="2">The sequence shown here is derived from an EMBL/GenBank/DDBJ whole genome shotgun (WGS) entry which is preliminary data.</text>
</comment>